<dbReference type="Gene3D" id="3.30.420.130">
    <property type="entry name" value="Dinitrogenase iron-molybdenum cofactor biosynthesis domain"/>
    <property type="match status" value="1"/>
</dbReference>
<dbReference type="AlphaFoldDB" id="A0A3A4QQ00"/>
<comment type="caution">
    <text evidence="2">The sequence shown here is derived from an EMBL/GenBank/DDBJ whole genome shotgun (WGS) entry which is preliminary data.</text>
</comment>
<evidence type="ECO:0000313" key="2">
    <source>
        <dbReference type="EMBL" id="RJP55878.1"/>
    </source>
</evidence>
<dbReference type="EMBL" id="QZJZ01000105">
    <property type="protein sequence ID" value="RJP55878.1"/>
    <property type="molecule type" value="Genomic_DNA"/>
</dbReference>
<gene>
    <name evidence="2" type="ORF">C4541_13295</name>
</gene>
<proteinExistence type="predicted"/>
<dbReference type="InterPro" id="IPR036105">
    <property type="entry name" value="DiNase_FeMo-co_biosyn_sf"/>
</dbReference>
<evidence type="ECO:0000259" key="1">
    <source>
        <dbReference type="Pfam" id="PF02579"/>
    </source>
</evidence>
<sequence>MRIGITMEDQQGLEGQVSLHFGQSPYFLLVDVENGKIKDTQVVRNENVHGGGGCVAVDGMLMYGVTHVISGSMGMGAQQKFANAGVVVSGYQGKASEAVNHLLSNSLSGLSACRNHGSHSH</sequence>
<evidence type="ECO:0000313" key="3">
    <source>
        <dbReference type="Proteomes" id="UP000266426"/>
    </source>
</evidence>
<dbReference type="InterPro" id="IPR003731">
    <property type="entry name" value="Di-Nase_FeMo-co_biosynth"/>
</dbReference>
<protein>
    <recommendedName>
        <fullName evidence="1">Dinitrogenase iron-molybdenum cofactor biosynthesis domain-containing protein</fullName>
    </recommendedName>
</protein>
<dbReference type="PANTHER" id="PTHR42983:SF1">
    <property type="entry name" value="IRON-MOLYBDENUM PROTEIN"/>
    <property type="match status" value="1"/>
</dbReference>
<feature type="domain" description="Dinitrogenase iron-molybdenum cofactor biosynthesis" evidence="1">
    <location>
        <begin position="14"/>
        <end position="102"/>
    </location>
</feature>
<dbReference type="SUPFAM" id="SSF53146">
    <property type="entry name" value="Nitrogenase accessory factor-like"/>
    <property type="match status" value="1"/>
</dbReference>
<dbReference type="Proteomes" id="UP000266426">
    <property type="component" value="Unassembled WGS sequence"/>
</dbReference>
<dbReference type="Pfam" id="PF02579">
    <property type="entry name" value="Nitro_FeMo-Co"/>
    <property type="match status" value="1"/>
</dbReference>
<reference evidence="2 3" key="1">
    <citation type="journal article" date="2017" name="ISME J.">
        <title>Energy and carbon metabolisms in a deep terrestrial subsurface fluid microbial community.</title>
        <authorList>
            <person name="Momper L."/>
            <person name="Jungbluth S.P."/>
            <person name="Lee M.D."/>
            <person name="Amend J.P."/>
        </authorList>
    </citation>
    <scope>NUCLEOTIDE SEQUENCE [LARGE SCALE GENOMIC DNA]</scope>
    <source>
        <strain evidence="2">SURF_26</strain>
    </source>
</reference>
<accession>A0A3A4QQ00</accession>
<dbReference type="PANTHER" id="PTHR42983">
    <property type="entry name" value="DINITROGENASE IRON-MOLYBDENUM COFACTOR PROTEIN-RELATED"/>
    <property type="match status" value="1"/>
</dbReference>
<name>A0A3A4QQ00_9BACT</name>
<organism evidence="2 3">
    <name type="scientific">Candidatus Auribacter fodinae</name>
    <dbReference type="NCBI Taxonomy" id="2093366"/>
    <lineage>
        <taxon>Bacteria</taxon>
        <taxon>Pseudomonadati</taxon>
        <taxon>Candidatus Auribacterota</taxon>
        <taxon>Candidatus Auribacteria</taxon>
        <taxon>Candidatus Auribacterales</taxon>
        <taxon>Candidatus Auribacteraceae</taxon>
        <taxon>Candidatus Auribacter</taxon>
    </lineage>
</organism>